<organism evidence="4 5">
    <name type="scientific">Mollisia scopiformis</name>
    <name type="common">Conifer needle endophyte fungus</name>
    <name type="synonym">Phialocephala scopiformis</name>
    <dbReference type="NCBI Taxonomy" id="149040"/>
    <lineage>
        <taxon>Eukaryota</taxon>
        <taxon>Fungi</taxon>
        <taxon>Dikarya</taxon>
        <taxon>Ascomycota</taxon>
        <taxon>Pezizomycotina</taxon>
        <taxon>Leotiomycetes</taxon>
        <taxon>Helotiales</taxon>
        <taxon>Mollisiaceae</taxon>
        <taxon>Mollisia</taxon>
    </lineage>
</organism>
<reference evidence="4 5" key="1">
    <citation type="submission" date="2015-10" db="EMBL/GenBank/DDBJ databases">
        <title>Full genome of DAOMC 229536 Phialocephala scopiformis, a fungal endophyte of spruce producing the potent anti-insectan compound rugulosin.</title>
        <authorList>
            <consortium name="DOE Joint Genome Institute"/>
            <person name="Walker A.K."/>
            <person name="Frasz S.L."/>
            <person name="Seifert K.A."/>
            <person name="Miller J.D."/>
            <person name="Mondo S.J."/>
            <person name="Labutti K."/>
            <person name="Lipzen A."/>
            <person name="Dockter R."/>
            <person name="Kennedy M."/>
            <person name="Grigoriev I.V."/>
            <person name="Spatafora J.W."/>
        </authorList>
    </citation>
    <scope>NUCLEOTIDE SEQUENCE [LARGE SCALE GENOMIC DNA]</scope>
    <source>
        <strain evidence="4 5">CBS 120377</strain>
    </source>
</reference>
<gene>
    <name evidence="4" type="ORF">LY89DRAFT_666332</name>
</gene>
<keyword evidence="1" id="KW-0677">Repeat</keyword>
<evidence type="ECO:0000256" key="3">
    <source>
        <dbReference type="PROSITE-ProRule" id="PRU00023"/>
    </source>
</evidence>
<dbReference type="PROSITE" id="PS50297">
    <property type="entry name" value="ANK_REP_REGION"/>
    <property type="match status" value="1"/>
</dbReference>
<keyword evidence="2 3" id="KW-0040">ANK repeat</keyword>
<evidence type="ECO:0000256" key="1">
    <source>
        <dbReference type="ARBA" id="ARBA00022737"/>
    </source>
</evidence>
<dbReference type="InParanoid" id="A0A194XKJ8"/>
<dbReference type="EMBL" id="KQ947409">
    <property type="protein sequence ID" value="KUJ20683.1"/>
    <property type="molecule type" value="Genomic_DNA"/>
</dbReference>
<dbReference type="KEGG" id="psco:LY89DRAFT_666332"/>
<evidence type="ECO:0000256" key="2">
    <source>
        <dbReference type="ARBA" id="ARBA00023043"/>
    </source>
</evidence>
<dbReference type="OrthoDB" id="341259at2759"/>
<dbReference type="RefSeq" id="XP_018075038.1">
    <property type="nucleotide sequence ID" value="XM_018212898.1"/>
</dbReference>
<sequence length="214" mass="23902">MNTKTQAGQDTEQLEALFRIYPEDLFTNAVDHEGNNGILLAAAEDAGLDTVKWLEQKGVSINQRNYYGRTALMEATLWGCLETVQFLIDRGASISAEDANRHRAANFAADSEWNEEERISRANNIVMVRPDANRKRRQILACLTRHETMGRSLLNRAEPSQIHQGYFGTVLPQITNSLRIASSNPRSLQSCGSVPAKNQSEYAMGISGLHTFEF</sequence>
<dbReference type="Proteomes" id="UP000070700">
    <property type="component" value="Unassembled WGS sequence"/>
</dbReference>
<dbReference type="InterPro" id="IPR002110">
    <property type="entry name" value="Ankyrin_rpt"/>
</dbReference>
<evidence type="ECO:0000313" key="5">
    <source>
        <dbReference type="Proteomes" id="UP000070700"/>
    </source>
</evidence>
<dbReference type="AlphaFoldDB" id="A0A194XKJ8"/>
<dbReference type="Gene3D" id="1.25.40.20">
    <property type="entry name" value="Ankyrin repeat-containing domain"/>
    <property type="match status" value="1"/>
</dbReference>
<keyword evidence="5" id="KW-1185">Reference proteome</keyword>
<proteinExistence type="predicted"/>
<dbReference type="SUPFAM" id="SSF48403">
    <property type="entry name" value="Ankyrin repeat"/>
    <property type="match status" value="1"/>
</dbReference>
<dbReference type="SMART" id="SM00248">
    <property type="entry name" value="ANK"/>
    <property type="match status" value="2"/>
</dbReference>
<dbReference type="PANTHER" id="PTHR24171">
    <property type="entry name" value="ANKYRIN REPEAT DOMAIN-CONTAINING PROTEIN 39-RELATED"/>
    <property type="match status" value="1"/>
</dbReference>
<dbReference type="InterPro" id="IPR036770">
    <property type="entry name" value="Ankyrin_rpt-contain_sf"/>
</dbReference>
<evidence type="ECO:0000313" key="4">
    <source>
        <dbReference type="EMBL" id="KUJ20683.1"/>
    </source>
</evidence>
<dbReference type="Pfam" id="PF12796">
    <property type="entry name" value="Ank_2"/>
    <property type="match status" value="1"/>
</dbReference>
<feature type="repeat" description="ANK" evidence="3">
    <location>
        <begin position="67"/>
        <end position="99"/>
    </location>
</feature>
<dbReference type="GeneID" id="28822624"/>
<protein>
    <submittedName>
        <fullName evidence="4">Ankyrin</fullName>
    </submittedName>
</protein>
<accession>A0A194XKJ8</accession>
<name>A0A194XKJ8_MOLSC</name>
<dbReference type="PROSITE" id="PS50088">
    <property type="entry name" value="ANK_REPEAT"/>
    <property type="match status" value="1"/>
</dbReference>